<evidence type="ECO:0000313" key="2">
    <source>
        <dbReference type="Proteomes" id="UP000243416"/>
    </source>
</evidence>
<dbReference type="GO" id="GO:0017089">
    <property type="term" value="F:glycolipid transfer activity"/>
    <property type="evidence" value="ECO:0007669"/>
    <property type="project" value="TreeGrafter"/>
</dbReference>
<dbReference type="GO" id="GO:0030288">
    <property type="term" value="C:outer membrane-bounded periplasmic space"/>
    <property type="evidence" value="ECO:0007669"/>
    <property type="project" value="TreeGrafter"/>
</dbReference>
<sequence length="189" mass="21171">MKLSVAPLLPLLLLALLAGGTFWLDRASRMEEGVGDGRQRHDPDFVIDNFTTRRFDPEGKLQHTLRAAKMLHYPDDDTTEVTTPTVFYARSTPPLYIDARHAWISPEGKEVRLMDDVRMVRAAGIDEPALVMETAELRVYPDDEIARTATPVTVLHGRSRLHGSGLEANNRTQKFTLLGRVQGSLQRAP</sequence>
<dbReference type="Proteomes" id="UP000243416">
    <property type="component" value="Unassembled WGS sequence"/>
</dbReference>
<dbReference type="PANTHER" id="PTHR37481">
    <property type="entry name" value="LIPOPOLYSACCHARIDE EXPORT SYSTEM PROTEIN LPTC"/>
    <property type="match status" value="1"/>
</dbReference>
<proteinExistence type="predicted"/>
<name>A0A656ZCT5_9PROT</name>
<dbReference type="InterPro" id="IPR026265">
    <property type="entry name" value="LptC"/>
</dbReference>
<dbReference type="Pfam" id="PF06835">
    <property type="entry name" value="LptC"/>
    <property type="match status" value="1"/>
</dbReference>
<keyword evidence="2" id="KW-1185">Reference proteome</keyword>
<reference evidence="1 2" key="1">
    <citation type="journal article" date="2016" name="ISME J.">
        <title>Integrated multi-omics analyses reveal the biochemical mechanisms and phylogenetic relevance of anaerobic androgen biodegradation in the environment.</title>
        <authorList>
            <person name="Yang F.C."/>
            <person name="Chen Y.L."/>
            <person name="Tang S.L."/>
            <person name="Yu C.P."/>
            <person name="Wang P.H."/>
            <person name="Ismail W."/>
            <person name="Wang C.H."/>
            <person name="Ding J.Y."/>
            <person name="Yang C.Y."/>
            <person name="Yang C.Y."/>
            <person name="Chiang Y.R."/>
        </authorList>
    </citation>
    <scope>NUCLEOTIDE SEQUENCE [LARGE SCALE GENOMIC DNA]</scope>
    <source>
        <strain evidence="1 2">DSM 13999</strain>
    </source>
</reference>
<dbReference type="GO" id="GO:0005886">
    <property type="term" value="C:plasma membrane"/>
    <property type="evidence" value="ECO:0007669"/>
    <property type="project" value="InterPro"/>
</dbReference>
<dbReference type="OrthoDB" id="8589410at2"/>
<dbReference type="RefSeq" id="WP_067170438.1">
    <property type="nucleotide sequence ID" value="NZ_LFZK01000001.1"/>
</dbReference>
<gene>
    <name evidence="1" type="ORF">ACY05_02850</name>
</gene>
<accession>A0A656ZCT5</accession>
<dbReference type="Gene3D" id="2.60.450.10">
    <property type="entry name" value="Lipopolysaccharide (LPS) transport protein A like domain"/>
    <property type="match status" value="1"/>
</dbReference>
<organism evidence="1 2">
    <name type="scientific">Sterolibacterium denitrificans</name>
    <dbReference type="NCBI Taxonomy" id="157592"/>
    <lineage>
        <taxon>Bacteria</taxon>
        <taxon>Pseudomonadati</taxon>
        <taxon>Pseudomonadota</taxon>
        <taxon>Betaproteobacteria</taxon>
        <taxon>Nitrosomonadales</taxon>
        <taxon>Sterolibacteriaceae</taxon>
        <taxon>Sterolibacterium</taxon>
    </lineage>
</organism>
<dbReference type="AlphaFoldDB" id="A0A656ZCT5"/>
<comment type="caution">
    <text evidence="1">The sequence shown here is derived from an EMBL/GenBank/DDBJ whole genome shotgun (WGS) entry which is preliminary data.</text>
</comment>
<dbReference type="PANTHER" id="PTHR37481:SF1">
    <property type="entry name" value="LIPOPOLYSACCHARIDE EXPORT SYSTEM PROTEIN LPTC"/>
    <property type="match status" value="1"/>
</dbReference>
<evidence type="ECO:0000313" key="1">
    <source>
        <dbReference type="EMBL" id="KYC29455.1"/>
    </source>
</evidence>
<dbReference type="NCBIfam" id="TIGR04409">
    <property type="entry name" value="LptC_YrbK"/>
    <property type="match status" value="1"/>
</dbReference>
<dbReference type="EMBL" id="LFZK01000001">
    <property type="protein sequence ID" value="KYC29455.1"/>
    <property type="molecule type" value="Genomic_DNA"/>
</dbReference>
<dbReference type="GO" id="GO:0015221">
    <property type="term" value="F:lipopolysaccharide transmembrane transporter activity"/>
    <property type="evidence" value="ECO:0007669"/>
    <property type="project" value="InterPro"/>
</dbReference>
<protein>
    <submittedName>
        <fullName evidence="1">Uncharacterized protein</fullName>
    </submittedName>
</protein>
<dbReference type="InterPro" id="IPR010664">
    <property type="entry name" value="LipoPS_assembly_LptC-rel"/>
</dbReference>
<dbReference type="InterPro" id="IPR052363">
    <property type="entry name" value="LPS_export_LptC"/>
</dbReference>